<gene>
    <name evidence="11" type="ORF">A2310_01850</name>
</gene>
<dbReference type="SUPFAM" id="SSF55781">
    <property type="entry name" value="GAF domain-like"/>
    <property type="match status" value="1"/>
</dbReference>
<dbReference type="InterPro" id="IPR003594">
    <property type="entry name" value="HATPase_dom"/>
</dbReference>
<dbReference type="PANTHER" id="PTHR43065:SF10">
    <property type="entry name" value="PEROXIDE STRESS-ACTIVATED HISTIDINE KINASE MAK3"/>
    <property type="match status" value="1"/>
</dbReference>
<reference evidence="11 12" key="1">
    <citation type="journal article" date="2016" name="Nat. Commun.">
        <title>Thousands of microbial genomes shed light on interconnected biogeochemical processes in an aquifer system.</title>
        <authorList>
            <person name="Anantharaman K."/>
            <person name="Brown C.T."/>
            <person name="Hug L.A."/>
            <person name="Sharon I."/>
            <person name="Castelle C.J."/>
            <person name="Probst A.J."/>
            <person name="Thomas B.C."/>
            <person name="Singh A."/>
            <person name="Wilkins M.J."/>
            <person name="Karaoz U."/>
            <person name="Brodie E.L."/>
            <person name="Williams K.H."/>
            <person name="Hubbard S.S."/>
            <person name="Banfield J.F."/>
        </authorList>
    </citation>
    <scope>NUCLEOTIDE SEQUENCE [LARGE SCALE GENOMIC DNA]</scope>
</reference>
<dbReference type="AlphaFoldDB" id="A0A1F4SPN5"/>
<evidence type="ECO:0000256" key="4">
    <source>
        <dbReference type="ARBA" id="ARBA00022679"/>
    </source>
</evidence>
<dbReference type="InterPro" id="IPR031621">
    <property type="entry name" value="HisKA_7TM"/>
</dbReference>
<evidence type="ECO:0000313" key="11">
    <source>
        <dbReference type="EMBL" id="OGC22404.1"/>
    </source>
</evidence>
<dbReference type="InterPro" id="IPR005467">
    <property type="entry name" value="His_kinase_dom"/>
</dbReference>
<dbReference type="PANTHER" id="PTHR43065">
    <property type="entry name" value="SENSOR HISTIDINE KINASE"/>
    <property type="match status" value="1"/>
</dbReference>
<dbReference type="STRING" id="1802579.A2310_01850"/>
<feature type="domain" description="Histidine kinase" evidence="10">
    <location>
        <begin position="419"/>
        <end position="624"/>
    </location>
</feature>
<dbReference type="GO" id="GO:0000155">
    <property type="term" value="F:phosphorelay sensor kinase activity"/>
    <property type="evidence" value="ECO:0007669"/>
    <property type="project" value="InterPro"/>
</dbReference>
<dbReference type="Gene3D" id="3.30.450.40">
    <property type="match status" value="1"/>
</dbReference>
<keyword evidence="6" id="KW-0418">Kinase</keyword>
<protein>
    <recommendedName>
        <fullName evidence="2">histidine kinase</fullName>
        <ecNumber evidence="2">2.7.13.3</ecNumber>
    </recommendedName>
</protein>
<sequence length="626" mass="70949">MMPLGTILIIVTGIASIVLGFIVFLNGRDKSSNKYLALCNFAVGIWCIGQAMGGLNTDKGLVLFWTRVNLGGAIFIPVFYLSFIYSFTGEIKAKRKIVITFFAIAFLFLLSDFTRFFIADVVPRFDYPFYLLPGPFYYLFPVYLVIAIGIAFSNLKEFVKRSSGNRRNQTKYLFWASVLGFGGGITAFFPAFNIPFPSLAHYFVPLYVAITVYAILKHNLLDIRILVRTGLTYSVMIFLFAGFYILLLIMFSRFFQEITGWNSIYVTVVLVFVFISLFEPIRRIVQNALDRLFFHQKYEYARTIKDLSDAAVSIFNKDELLNKVTETIKNTMKVFSVEISNKDEEIAGFDLSIPMKANRRIVGRLNLGHKMSGEMFSKEDIDLLSTLANQVAISIENSNLYQQILRSDKLAALGTMSAGLAHEIKNPLASLKGLTQILPDNLSDDEFLKKYMEIVPRQIDRINSIVEKLMNFSKPVEGIMETVNLRNVLEGIVKLVETDCMKKGIRLIAELKDVYVYGNAEQLTQAYMNLVLNSMDAMTDGGELKIEMVIKEDRVFVFIKDKGCGILDKNIGKLFDPFFTTKENGTGLGLAIFYRIINEHNGSVEVQSKINEGTTFKTWLYTKPKE</sequence>
<evidence type="ECO:0000256" key="6">
    <source>
        <dbReference type="ARBA" id="ARBA00022777"/>
    </source>
</evidence>
<dbReference type="SMART" id="SM00388">
    <property type="entry name" value="HisKA"/>
    <property type="match status" value="1"/>
</dbReference>
<keyword evidence="9" id="KW-1133">Transmembrane helix</keyword>
<dbReference type="SMART" id="SM00065">
    <property type="entry name" value="GAF"/>
    <property type="match status" value="1"/>
</dbReference>
<dbReference type="SMART" id="SM00387">
    <property type="entry name" value="HATPase_c"/>
    <property type="match status" value="1"/>
</dbReference>
<keyword evidence="5" id="KW-0547">Nucleotide-binding</keyword>
<evidence type="ECO:0000256" key="5">
    <source>
        <dbReference type="ARBA" id="ARBA00022741"/>
    </source>
</evidence>
<dbReference type="InterPro" id="IPR029016">
    <property type="entry name" value="GAF-like_dom_sf"/>
</dbReference>
<feature type="transmembrane region" description="Helical" evidence="9">
    <location>
        <begin position="225"/>
        <end position="251"/>
    </location>
</feature>
<dbReference type="CDD" id="cd00082">
    <property type="entry name" value="HisKA"/>
    <property type="match status" value="1"/>
</dbReference>
<dbReference type="InterPro" id="IPR036890">
    <property type="entry name" value="HATPase_C_sf"/>
</dbReference>
<dbReference type="EC" id="2.7.13.3" evidence="2"/>
<evidence type="ECO:0000313" key="12">
    <source>
        <dbReference type="Proteomes" id="UP000178417"/>
    </source>
</evidence>
<dbReference type="SUPFAM" id="SSF55874">
    <property type="entry name" value="ATPase domain of HSP90 chaperone/DNA topoisomerase II/histidine kinase"/>
    <property type="match status" value="1"/>
</dbReference>
<feature type="transmembrane region" description="Helical" evidence="9">
    <location>
        <begin position="172"/>
        <end position="193"/>
    </location>
</feature>
<dbReference type="Pfam" id="PF16927">
    <property type="entry name" value="HisKA_7TM"/>
    <property type="match status" value="1"/>
</dbReference>
<feature type="transmembrane region" description="Helical" evidence="9">
    <location>
        <begin position="35"/>
        <end position="52"/>
    </location>
</feature>
<dbReference type="Gene3D" id="3.30.565.10">
    <property type="entry name" value="Histidine kinase-like ATPase, C-terminal domain"/>
    <property type="match status" value="1"/>
</dbReference>
<keyword evidence="8" id="KW-0902">Two-component regulatory system</keyword>
<keyword evidence="4" id="KW-0808">Transferase</keyword>
<name>A0A1F4SPN5_UNCSA</name>
<accession>A0A1F4SPN5</accession>
<dbReference type="GO" id="GO:0005524">
    <property type="term" value="F:ATP binding"/>
    <property type="evidence" value="ECO:0007669"/>
    <property type="project" value="UniProtKB-KW"/>
</dbReference>
<evidence type="ECO:0000256" key="8">
    <source>
        <dbReference type="ARBA" id="ARBA00023012"/>
    </source>
</evidence>
<evidence type="ECO:0000259" key="10">
    <source>
        <dbReference type="PROSITE" id="PS50109"/>
    </source>
</evidence>
<evidence type="ECO:0000256" key="1">
    <source>
        <dbReference type="ARBA" id="ARBA00000085"/>
    </source>
</evidence>
<dbReference type="SUPFAM" id="SSF47384">
    <property type="entry name" value="Homodimeric domain of signal transducing histidine kinase"/>
    <property type="match status" value="1"/>
</dbReference>
<evidence type="ECO:0000256" key="2">
    <source>
        <dbReference type="ARBA" id="ARBA00012438"/>
    </source>
</evidence>
<dbReference type="Gene3D" id="1.10.287.130">
    <property type="match status" value="1"/>
</dbReference>
<keyword evidence="9" id="KW-0472">Membrane</keyword>
<dbReference type="PRINTS" id="PR00344">
    <property type="entry name" value="BCTRLSENSOR"/>
</dbReference>
<dbReference type="EMBL" id="MEUB01000028">
    <property type="protein sequence ID" value="OGC22404.1"/>
    <property type="molecule type" value="Genomic_DNA"/>
</dbReference>
<comment type="catalytic activity">
    <reaction evidence="1">
        <text>ATP + protein L-histidine = ADP + protein N-phospho-L-histidine.</text>
        <dbReference type="EC" id="2.7.13.3"/>
    </reaction>
</comment>
<dbReference type="Pfam" id="PF00512">
    <property type="entry name" value="HisKA"/>
    <property type="match status" value="1"/>
</dbReference>
<comment type="caution">
    <text evidence="11">The sequence shown here is derived from an EMBL/GenBank/DDBJ whole genome shotgun (WGS) entry which is preliminary data.</text>
</comment>
<keyword evidence="7" id="KW-0067">ATP-binding</keyword>
<dbReference type="InterPro" id="IPR036097">
    <property type="entry name" value="HisK_dim/P_sf"/>
</dbReference>
<keyword evidence="9" id="KW-0812">Transmembrane</keyword>
<evidence type="ECO:0000256" key="7">
    <source>
        <dbReference type="ARBA" id="ARBA00022840"/>
    </source>
</evidence>
<feature type="transmembrane region" description="Helical" evidence="9">
    <location>
        <begin position="199"/>
        <end position="216"/>
    </location>
</feature>
<feature type="transmembrane region" description="Helical" evidence="9">
    <location>
        <begin position="130"/>
        <end position="152"/>
    </location>
</feature>
<dbReference type="Proteomes" id="UP000178417">
    <property type="component" value="Unassembled WGS sequence"/>
</dbReference>
<feature type="transmembrane region" description="Helical" evidence="9">
    <location>
        <begin position="64"/>
        <end position="85"/>
    </location>
</feature>
<feature type="transmembrane region" description="Helical" evidence="9">
    <location>
        <begin position="263"/>
        <end position="281"/>
    </location>
</feature>
<dbReference type="InterPro" id="IPR003661">
    <property type="entry name" value="HisK_dim/P_dom"/>
</dbReference>
<dbReference type="PROSITE" id="PS50109">
    <property type="entry name" value="HIS_KIN"/>
    <property type="match status" value="1"/>
</dbReference>
<evidence type="ECO:0000256" key="9">
    <source>
        <dbReference type="SAM" id="Phobius"/>
    </source>
</evidence>
<feature type="transmembrane region" description="Helical" evidence="9">
    <location>
        <begin position="6"/>
        <end position="26"/>
    </location>
</feature>
<proteinExistence type="predicted"/>
<dbReference type="InterPro" id="IPR003018">
    <property type="entry name" value="GAF"/>
</dbReference>
<evidence type="ECO:0000256" key="3">
    <source>
        <dbReference type="ARBA" id="ARBA00022553"/>
    </source>
</evidence>
<dbReference type="InterPro" id="IPR004358">
    <property type="entry name" value="Sig_transdc_His_kin-like_C"/>
</dbReference>
<organism evidence="11 12">
    <name type="scientific">candidate division WOR-1 bacterium RIFOXYB2_FULL_37_13</name>
    <dbReference type="NCBI Taxonomy" id="1802579"/>
    <lineage>
        <taxon>Bacteria</taxon>
        <taxon>Bacillati</taxon>
        <taxon>Saganbacteria</taxon>
    </lineage>
</organism>
<feature type="transmembrane region" description="Helical" evidence="9">
    <location>
        <begin position="97"/>
        <end position="118"/>
    </location>
</feature>
<keyword evidence="3" id="KW-0597">Phosphoprotein</keyword>
<dbReference type="Pfam" id="PF02518">
    <property type="entry name" value="HATPase_c"/>
    <property type="match status" value="1"/>
</dbReference>